<proteinExistence type="predicted"/>
<dbReference type="PANTHER" id="PTHR43130:SF2">
    <property type="entry name" value="DJ-1_PFPI DOMAIN-CONTAINING PROTEIN"/>
    <property type="match status" value="1"/>
</dbReference>
<gene>
    <name evidence="3" type="ORF">HMPREF9696_00738</name>
</gene>
<dbReference type="CDD" id="cd03139">
    <property type="entry name" value="GATase1_PfpI_2"/>
    <property type="match status" value="1"/>
</dbReference>
<evidence type="ECO:0000256" key="1">
    <source>
        <dbReference type="SAM" id="SignalP"/>
    </source>
</evidence>
<dbReference type="Proteomes" id="UP000001095">
    <property type="component" value="Unassembled WGS sequence"/>
</dbReference>
<protein>
    <recommendedName>
        <fullName evidence="2">DJ-1/PfpI domain-containing protein</fullName>
    </recommendedName>
</protein>
<keyword evidence="4" id="KW-1185">Reference proteome</keyword>
<dbReference type="Pfam" id="PF01965">
    <property type="entry name" value="DJ-1_PfpI"/>
    <property type="match status" value="1"/>
</dbReference>
<dbReference type="SUPFAM" id="SSF52317">
    <property type="entry name" value="Class I glutamine amidotransferase-like"/>
    <property type="match status" value="1"/>
</dbReference>
<sequence length="281" mass="29883">MLTRRQLAAVSAIFAAIHPLHKALGQTAGVGASGTATTTTHDMSSMPANWMGKEQIAFLIYPEFTALDMVGPHYMFTNLMGATTHVVAKTRDPVRSDTGLVFTPSASFEDCPKDLDIICVPGGSNGTLAAMQDEATVSFIKDRGSRARFVTSVCTGSLILGAAGLLTGYKATSHWAAKSLLPIFGAVPTDGRIVQDRNRITGGGVTAGIDFGLKLVSQLRDRQYAESVQLLAEYAPEPPFDAGTPQRAPAAVTALMDGMFVDFRQKAEAIGRDVYARNRNG</sequence>
<dbReference type="InterPro" id="IPR002818">
    <property type="entry name" value="DJ-1/PfpI"/>
</dbReference>
<feature type="signal peptide" evidence="1">
    <location>
        <begin position="1"/>
        <end position="22"/>
    </location>
</feature>
<comment type="caution">
    <text evidence="3">The sequence shown here is derived from an EMBL/GenBank/DDBJ whole genome shotgun (WGS) entry which is preliminary data.</text>
</comment>
<dbReference type="PANTHER" id="PTHR43130">
    <property type="entry name" value="ARAC-FAMILY TRANSCRIPTIONAL REGULATOR"/>
    <property type="match status" value="1"/>
</dbReference>
<dbReference type="PATRIC" id="fig|883079.3.peg.756"/>
<evidence type="ECO:0000313" key="4">
    <source>
        <dbReference type="Proteomes" id="UP000001095"/>
    </source>
</evidence>
<evidence type="ECO:0000313" key="3">
    <source>
        <dbReference type="EMBL" id="EKS40287.1"/>
    </source>
</evidence>
<evidence type="ECO:0000259" key="2">
    <source>
        <dbReference type="Pfam" id="PF01965"/>
    </source>
</evidence>
<feature type="domain" description="DJ-1/PfpI" evidence="2">
    <location>
        <begin position="55"/>
        <end position="217"/>
    </location>
</feature>
<dbReference type="Gene3D" id="3.40.50.880">
    <property type="match status" value="1"/>
</dbReference>
<reference evidence="3 4" key="1">
    <citation type="submission" date="2012-04" db="EMBL/GenBank/DDBJ databases">
        <title>The Genome Sequence of Afipia clevelandensis ATCC 49720.</title>
        <authorList>
            <consortium name="The Broad Institute Genome Sequencing Platform"/>
            <person name="Earl A."/>
            <person name="Ward D."/>
            <person name="Feldgarden M."/>
            <person name="Gevers D."/>
            <person name="Huys G."/>
            <person name="Walker B."/>
            <person name="Young S.K."/>
            <person name="Zeng Q."/>
            <person name="Gargeya S."/>
            <person name="Fitzgerald M."/>
            <person name="Haas B."/>
            <person name="Abouelleil A."/>
            <person name="Alvarado L."/>
            <person name="Arachchi H.M."/>
            <person name="Berlin A."/>
            <person name="Chapman S.B."/>
            <person name="Goldberg J."/>
            <person name="Griggs A."/>
            <person name="Gujja S."/>
            <person name="Hansen M."/>
            <person name="Howarth C."/>
            <person name="Imamovic A."/>
            <person name="Larimer J."/>
            <person name="McCowen C."/>
            <person name="Montmayeur A."/>
            <person name="Murphy C."/>
            <person name="Neiman D."/>
            <person name="Pearson M."/>
            <person name="Priest M."/>
            <person name="Roberts A."/>
            <person name="Saif S."/>
            <person name="Shea T."/>
            <person name="Sisk P."/>
            <person name="Sykes S."/>
            <person name="Wortman J."/>
            <person name="Nusbaum C."/>
            <person name="Birren B."/>
        </authorList>
    </citation>
    <scope>NUCLEOTIDE SEQUENCE [LARGE SCALE GENOMIC DNA]</scope>
    <source>
        <strain evidence="3 4">ATCC 49720</strain>
    </source>
</reference>
<dbReference type="GO" id="GO:0006355">
    <property type="term" value="P:regulation of DNA-templated transcription"/>
    <property type="evidence" value="ECO:0007669"/>
    <property type="project" value="TreeGrafter"/>
</dbReference>
<feature type="chain" id="PRO_5003920089" description="DJ-1/PfpI domain-containing protein" evidence="1">
    <location>
        <begin position="23"/>
        <end position="281"/>
    </location>
</feature>
<dbReference type="OrthoDB" id="186587at2"/>
<dbReference type="HOGENOM" id="CLU_000445_44_1_5"/>
<organism evidence="3 4">
    <name type="scientific">Afipia clevelandensis ATCC 49720</name>
    <dbReference type="NCBI Taxonomy" id="883079"/>
    <lineage>
        <taxon>Bacteria</taxon>
        <taxon>Pseudomonadati</taxon>
        <taxon>Pseudomonadota</taxon>
        <taxon>Alphaproteobacteria</taxon>
        <taxon>Hyphomicrobiales</taxon>
        <taxon>Nitrobacteraceae</taxon>
        <taxon>Afipia</taxon>
    </lineage>
</organism>
<name>K8PCD9_9BRAD</name>
<dbReference type="AlphaFoldDB" id="K8PCD9"/>
<dbReference type="InterPro" id="IPR029062">
    <property type="entry name" value="Class_I_gatase-like"/>
</dbReference>
<accession>K8PCD9</accession>
<dbReference type="EMBL" id="AGWY01000003">
    <property type="protein sequence ID" value="EKS40287.1"/>
    <property type="molecule type" value="Genomic_DNA"/>
</dbReference>
<keyword evidence="1" id="KW-0732">Signal</keyword>
<dbReference type="InterPro" id="IPR052158">
    <property type="entry name" value="INH-QAR"/>
</dbReference>